<gene>
    <name evidence="2" type="ORF">SAMN04488243_11443</name>
</gene>
<keyword evidence="3" id="KW-1185">Reference proteome</keyword>
<dbReference type="AlphaFoldDB" id="A0A1G7GIX9"/>
<organism evidence="2 3">
    <name type="scientific">Thermus arciformis</name>
    <dbReference type="NCBI Taxonomy" id="482827"/>
    <lineage>
        <taxon>Bacteria</taxon>
        <taxon>Thermotogati</taxon>
        <taxon>Deinococcota</taxon>
        <taxon>Deinococci</taxon>
        <taxon>Thermales</taxon>
        <taxon>Thermaceae</taxon>
        <taxon>Thermus</taxon>
    </lineage>
</organism>
<feature type="transmembrane region" description="Helical" evidence="1">
    <location>
        <begin position="46"/>
        <end position="66"/>
    </location>
</feature>
<reference evidence="3" key="1">
    <citation type="submission" date="2016-10" db="EMBL/GenBank/DDBJ databases">
        <authorList>
            <person name="Varghese N."/>
            <person name="Submissions S."/>
        </authorList>
    </citation>
    <scope>NUCLEOTIDE SEQUENCE [LARGE SCALE GENOMIC DNA]</scope>
    <source>
        <strain evidence="3">CGMCC 1.6992</strain>
    </source>
</reference>
<proteinExistence type="predicted"/>
<keyword evidence="1" id="KW-0472">Membrane</keyword>
<dbReference type="Proteomes" id="UP000199446">
    <property type="component" value="Unassembled WGS sequence"/>
</dbReference>
<feature type="transmembrane region" description="Helical" evidence="1">
    <location>
        <begin position="20"/>
        <end position="39"/>
    </location>
</feature>
<sequence>MSEVASAMNGLVLSVEPPKALVFAITTLGLALGGLLIAIGERDRGVGYLIAALLGGILAWNARALLSLFGV</sequence>
<evidence type="ECO:0000313" key="2">
    <source>
        <dbReference type="EMBL" id="SDE88064.1"/>
    </source>
</evidence>
<dbReference type="EMBL" id="FNBC01000014">
    <property type="protein sequence ID" value="SDE88064.1"/>
    <property type="molecule type" value="Genomic_DNA"/>
</dbReference>
<evidence type="ECO:0000256" key="1">
    <source>
        <dbReference type="SAM" id="Phobius"/>
    </source>
</evidence>
<dbReference type="STRING" id="482827.SAMN04488243_11443"/>
<dbReference type="RefSeq" id="WP_236622553.1">
    <property type="nucleotide sequence ID" value="NZ_FNBC01000014.1"/>
</dbReference>
<keyword evidence="1" id="KW-1133">Transmembrane helix</keyword>
<name>A0A1G7GIX9_9DEIN</name>
<evidence type="ECO:0000313" key="3">
    <source>
        <dbReference type="Proteomes" id="UP000199446"/>
    </source>
</evidence>
<keyword evidence="1" id="KW-0812">Transmembrane</keyword>
<protein>
    <submittedName>
        <fullName evidence="2">Uncharacterized protein</fullName>
    </submittedName>
</protein>
<accession>A0A1G7GIX9</accession>